<keyword evidence="2" id="KW-1185">Reference proteome</keyword>
<name>A0ABX2JHI1_9SPHN</name>
<evidence type="ECO:0000313" key="2">
    <source>
        <dbReference type="Proteomes" id="UP000621447"/>
    </source>
</evidence>
<dbReference type="EMBL" id="JABULH010000001">
    <property type="protein sequence ID" value="NTS63869.1"/>
    <property type="molecule type" value="Genomic_DNA"/>
</dbReference>
<gene>
    <name evidence="1" type="ORF">HRV97_01670</name>
</gene>
<dbReference type="Pfam" id="PF13279">
    <property type="entry name" value="4HBT_2"/>
    <property type="match status" value="1"/>
</dbReference>
<sequence>MPRPAPYRLDLASYPVRETVPTRYGDLDAMGHINNVAFAGLFETARVRFNWTLGHINRENGFRAVVAMNAVNYLAEGSFPADVQIATGIGKVGRRSWEILAVMHQNGRAIATCDTVLVMTDPKDGSLPDDFRQALAAKTMLAQPDGPGANSAD</sequence>
<reference evidence="1 2" key="1">
    <citation type="submission" date="2020-06" db="EMBL/GenBank/DDBJ databases">
        <title>Sphingomonas hominis sp. nov., a member of the Sphingomonas, isolated from the hair of a 22-year-old girl.</title>
        <authorList>
            <person name="Zhang D.-F."/>
            <person name="Cui X.-W."/>
        </authorList>
    </citation>
    <scope>NUCLEOTIDE SEQUENCE [LARGE SCALE GENOMIC DNA]</scope>
    <source>
        <strain evidence="1 2">HHU CXW</strain>
    </source>
</reference>
<dbReference type="InterPro" id="IPR029069">
    <property type="entry name" value="HotDog_dom_sf"/>
</dbReference>
<protein>
    <submittedName>
        <fullName evidence="1">Acyl-CoA thioesterase</fullName>
    </submittedName>
</protein>
<dbReference type="Proteomes" id="UP000621447">
    <property type="component" value="Unassembled WGS sequence"/>
</dbReference>
<evidence type="ECO:0000313" key="1">
    <source>
        <dbReference type="EMBL" id="NTS63869.1"/>
    </source>
</evidence>
<comment type="caution">
    <text evidence="1">The sequence shown here is derived from an EMBL/GenBank/DDBJ whole genome shotgun (WGS) entry which is preliminary data.</text>
</comment>
<accession>A0ABX2JHI1</accession>
<dbReference type="Gene3D" id="3.10.129.10">
    <property type="entry name" value="Hotdog Thioesterase"/>
    <property type="match status" value="1"/>
</dbReference>
<dbReference type="RefSeq" id="WP_174191961.1">
    <property type="nucleotide sequence ID" value="NZ_JABULH010000001.1"/>
</dbReference>
<proteinExistence type="predicted"/>
<organism evidence="1 2">
    <name type="scientific">Sphingomonas hominis</name>
    <dbReference type="NCBI Taxonomy" id="2741495"/>
    <lineage>
        <taxon>Bacteria</taxon>
        <taxon>Pseudomonadati</taxon>
        <taxon>Pseudomonadota</taxon>
        <taxon>Alphaproteobacteria</taxon>
        <taxon>Sphingomonadales</taxon>
        <taxon>Sphingomonadaceae</taxon>
        <taxon>Sphingomonas</taxon>
    </lineage>
</organism>
<dbReference type="SUPFAM" id="SSF54637">
    <property type="entry name" value="Thioesterase/thiol ester dehydrase-isomerase"/>
    <property type="match status" value="1"/>
</dbReference>
<dbReference type="CDD" id="cd00586">
    <property type="entry name" value="4HBT"/>
    <property type="match status" value="1"/>
</dbReference>